<feature type="domain" description="DNA mismatch repair protein MutS core" evidence="6">
    <location>
        <begin position="339"/>
        <end position="685"/>
    </location>
</feature>
<dbReference type="SMART" id="SM00533">
    <property type="entry name" value="MUTSd"/>
    <property type="match status" value="1"/>
</dbReference>
<protein>
    <recommendedName>
        <fullName evidence="9">DNA mismatch repair proteins mutS family domain-containing protein</fullName>
    </recommendedName>
</protein>
<dbReference type="GO" id="GO:0006298">
    <property type="term" value="P:mismatch repair"/>
    <property type="evidence" value="ECO:0007669"/>
    <property type="project" value="InterPro"/>
</dbReference>
<reference evidence="8" key="1">
    <citation type="journal article" date="2020" name="Nature">
        <title>Giant virus diversity and host interactions through global metagenomics.</title>
        <authorList>
            <person name="Schulz F."/>
            <person name="Roux S."/>
            <person name="Paez-Espino D."/>
            <person name="Jungbluth S."/>
            <person name="Walsh D.A."/>
            <person name="Denef V.J."/>
            <person name="McMahon K.D."/>
            <person name="Konstantinidis K.T."/>
            <person name="Eloe-Fadrosh E.A."/>
            <person name="Kyrpides N.C."/>
            <person name="Woyke T."/>
        </authorList>
    </citation>
    <scope>NUCLEOTIDE SEQUENCE</scope>
    <source>
        <strain evidence="8">GVMAG-M-3300023174-92</strain>
    </source>
</reference>
<dbReference type="SUPFAM" id="SSF55271">
    <property type="entry name" value="DNA repair protein MutS, domain I"/>
    <property type="match status" value="1"/>
</dbReference>
<dbReference type="Pfam" id="PF01624">
    <property type="entry name" value="MutS_I"/>
    <property type="match status" value="1"/>
</dbReference>
<dbReference type="SMART" id="SM00534">
    <property type="entry name" value="MUTSac"/>
    <property type="match status" value="1"/>
</dbReference>
<dbReference type="Gene3D" id="3.40.50.300">
    <property type="entry name" value="P-loop containing nucleotide triphosphate hydrolases"/>
    <property type="match status" value="1"/>
</dbReference>
<dbReference type="EMBL" id="MN739690">
    <property type="protein sequence ID" value="QHT21354.1"/>
    <property type="molecule type" value="Genomic_DNA"/>
</dbReference>
<dbReference type="PIRSF" id="PIRSF037677">
    <property type="entry name" value="DNA_mis_repair_Msh6"/>
    <property type="match status" value="1"/>
</dbReference>
<dbReference type="InterPro" id="IPR036678">
    <property type="entry name" value="MutS_con_dom_sf"/>
</dbReference>
<evidence type="ECO:0000313" key="8">
    <source>
        <dbReference type="EMBL" id="QHT21354.1"/>
    </source>
</evidence>
<dbReference type="Gene3D" id="1.10.1420.10">
    <property type="match status" value="2"/>
</dbReference>
<evidence type="ECO:0000256" key="3">
    <source>
        <dbReference type="ARBA" id="ARBA00022763"/>
    </source>
</evidence>
<dbReference type="GO" id="GO:0030983">
    <property type="term" value="F:mismatched DNA binding"/>
    <property type="evidence" value="ECO:0007669"/>
    <property type="project" value="InterPro"/>
</dbReference>
<dbReference type="InterPro" id="IPR007695">
    <property type="entry name" value="DNA_mismatch_repair_MutS-lik_N"/>
</dbReference>
<dbReference type="InterPro" id="IPR045076">
    <property type="entry name" value="MutS"/>
</dbReference>
<keyword evidence="3" id="KW-0227">DNA damage</keyword>
<keyword evidence="4" id="KW-0067">ATP-binding</keyword>
<dbReference type="SUPFAM" id="SSF53150">
    <property type="entry name" value="DNA repair protein MutS, domain II"/>
    <property type="match status" value="1"/>
</dbReference>
<evidence type="ECO:0008006" key="9">
    <source>
        <dbReference type="Google" id="ProtNLM"/>
    </source>
</evidence>
<dbReference type="InterPro" id="IPR003615">
    <property type="entry name" value="HNH_nuc"/>
</dbReference>
<dbReference type="Gene3D" id="3.40.1170.10">
    <property type="entry name" value="DNA repair protein MutS, domain I"/>
    <property type="match status" value="1"/>
</dbReference>
<evidence type="ECO:0000256" key="4">
    <source>
        <dbReference type="ARBA" id="ARBA00022840"/>
    </source>
</evidence>
<dbReference type="SUPFAM" id="SSF48334">
    <property type="entry name" value="DNA repair protein MutS, domain III"/>
    <property type="match status" value="1"/>
</dbReference>
<evidence type="ECO:0000259" key="6">
    <source>
        <dbReference type="SMART" id="SM00533"/>
    </source>
</evidence>
<dbReference type="InterPro" id="IPR036187">
    <property type="entry name" value="DNA_mismatch_repair_MutS_sf"/>
</dbReference>
<dbReference type="InterPro" id="IPR027417">
    <property type="entry name" value="P-loop_NTPase"/>
</dbReference>
<dbReference type="Pfam" id="PF00488">
    <property type="entry name" value="MutS_V"/>
    <property type="match status" value="1"/>
</dbReference>
<evidence type="ECO:0000256" key="1">
    <source>
        <dbReference type="ARBA" id="ARBA00006271"/>
    </source>
</evidence>
<keyword evidence="5" id="KW-0238">DNA-binding</keyword>
<dbReference type="GO" id="GO:0032301">
    <property type="term" value="C:MutSalpha complex"/>
    <property type="evidence" value="ECO:0007669"/>
    <property type="project" value="TreeGrafter"/>
</dbReference>
<evidence type="ECO:0000256" key="2">
    <source>
        <dbReference type="ARBA" id="ARBA00022741"/>
    </source>
</evidence>
<dbReference type="CDD" id="cd00085">
    <property type="entry name" value="HNHc"/>
    <property type="match status" value="1"/>
</dbReference>
<dbReference type="GO" id="GO:0140664">
    <property type="term" value="F:ATP-dependent DNA damage sensor activity"/>
    <property type="evidence" value="ECO:0007669"/>
    <property type="project" value="InterPro"/>
</dbReference>
<organism evidence="8">
    <name type="scientific">viral metagenome</name>
    <dbReference type="NCBI Taxonomy" id="1070528"/>
    <lineage>
        <taxon>unclassified sequences</taxon>
        <taxon>metagenomes</taxon>
        <taxon>organismal metagenomes</taxon>
    </lineage>
</organism>
<dbReference type="InterPro" id="IPR007696">
    <property type="entry name" value="DNA_mismatch_repair_MutS_core"/>
</dbReference>
<accession>A0A6C0DXA8</accession>
<evidence type="ECO:0000256" key="5">
    <source>
        <dbReference type="ARBA" id="ARBA00023125"/>
    </source>
</evidence>
<dbReference type="SUPFAM" id="SSF52540">
    <property type="entry name" value="P-loop containing nucleoside triphosphate hydrolases"/>
    <property type="match status" value="1"/>
</dbReference>
<dbReference type="PANTHER" id="PTHR11361:SF148">
    <property type="entry name" value="DNA MISMATCH REPAIR PROTEIN MSH6"/>
    <property type="match status" value="1"/>
</dbReference>
<dbReference type="InterPro" id="IPR016151">
    <property type="entry name" value="DNA_mismatch_repair_MutS_N"/>
</dbReference>
<keyword evidence="2" id="KW-0547">Nucleotide-binding</keyword>
<comment type="similarity">
    <text evidence="1">Belongs to the DNA mismatch repair MutS family.</text>
</comment>
<evidence type="ECO:0000259" key="7">
    <source>
        <dbReference type="SMART" id="SM00534"/>
    </source>
</evidence>
<dbReference type="InterPro" id="IPR017261">
    <property type="entry name" value="DNA_mismatch_repair_MutS/MSH"/>
</dbReference>
<dbReference type="AlphaFoldDB" id="A0A6C0DXA8"/>
<dbReference type="GO" id="GO:0005524">
    <property type="term" value="F:ATP binding"/>
    <property type="evidence" value="ECO:0007669"/>
    <property type="project" value="UniProtKB-KW"/>
</dbReference>
<dbReference type="Pfam" id="PF05192">
    <property type="entry name" value="MutS_III"/>
    <property type="match status" value="1"/>
</dbReference>
<feature type="domain" description="DNA mismatch repair proteins mutS family" evidence="7">
    <location>
        <begin position="705"/>
        <end position="895"/>
    </location>
</feature>
<dbReference type="PANTHER" id="PTHR11361">
    <property type="entry name" value="DNA MISMATCH REPAIR PROTEIN MUTS FAMILY MEMBER"/>
    <property type="match status" value="1"/>
</dbReference>
<proteinExistence type="inferred from homology"/>
<dbReference type="InterPro" id="IPR000432">
    <property type="entry name" value="DNA_mismatch_repair_MutS_C"/>
</dbReference>
<name>A0A6C0DXA8_9ZZZZ</name>
<sequence length="989" mass="113051">MSKSQESIHIQYFNITKEYAMKYGEQTILFYQVGAFFEMYGIQTREGDILHSRIEDFTQFAQLNMSAKEIDTIDGTVLMAGFRDYSLDKYIKIATANHYTAVVYTQNATNPKDIKRELYGIYSPGTYLSYDTDSSHMLSNHTVCIWLHRYSASPLGSPQFICGMASSHIFTGESTMFEYQTDFIMNPTTFDEMERYLSIILPSEVIVISHLTEKQTDQIIQFSGLKTAMIHKIILETETNAVKIEAVENCLKQKYVTHILSTFFGEESLYVCREFSTYSIATQAFCYLLHFLQEHNPNLVKRISIPSFQNTSNRLVLANHTLKQLNIIDDQTTDGKKSGRHSSVLTLLNRCCTSIGKRVFQMQVTNPVFDCDWLNQEYDITEELLKYDILHIRKQLSKIKDLEKIGRQIIARKIYPHSLFHLFESLDTIDGLISDDAIFSDPAIMRYLALSEENIALQTREVIDSIQSFFIIEKCKGLDSVTVFPENIVQRGIRPALDGLVDEYNHNLSLFHMVKKGLNQLMQSGDKKEDFIKIHETDKSGSSLQITKKRGELLKRVLAGLKPDSVTFTEDLIVQVKDIRFVKASASNDEIDFPQLTNITRKLLSLKERISEEIAQTFAMFLRTFETDHYKTLTSIIRWIGKLDVLQSKTYVAKEYCYCKPVIHSDAPQSFFDAVGLRHVLIEHIQQNEIYVKNDLRLAVDRDTPSGILIFGTNAVGKTSLIRAVGICVIMAQCGMYVPCASFAYKPYTAIFSRILGNDNIFKGLSTFAVEMSELRIILKMADENSLVLGDELCSGTETESAMSIFSTGLIELHEKRATFLFATHFHEITKYEEVRGLSGLGIKHMTVHYDPEIKGLVYDRVLKDGQGSRMYGLEVCKSLYMENAFMERAYLFRNKYFTDQTGELAFKPANYNPKKIRGRCELCETEISQEIHHLSPQRLADEKGFIDAFHKNHAGNLAALCEKCHDKIHEANVAFVKRKTTRGYKLTT</sequence>